<dbReference type="InterPro" id="IPR050250">
    <property type="entry name" value="Macrolide_Exporter_MacB"/>
</dbReference>
<dbReference type="InterPro" id="IPR003838">
    <property type="entry name" value="ABC3_permease_C"/>
</dbReference>
<dbReference type="PANTHER" id="PTHR30572:SF4">
    <property type="entry name" value="ABC TRANSPORTER PERMEASE YTRF"/>
    <property type="match status" value="1"/>
</dbReference>
<dbReference type="EMBL" id="JBHSZQ010000047">
    <property type="protein sequence ID" value="MFC7126864.1"/>
    <property type="molecule type" value="Genomic_DNA"/>
</dbReference>
<comment type="similarity">
    <text evidence="6">Belongs to the ABC-4 integral membrane protein family.</text>
</comment>
<evidence type="ECO:0000256" key="3">
    <source>
        <dbReference type="ARBA" id="ARBA00022692"/>
    </source>
</evidence>
<evidence type="ECO:0000256" key="1">
    <source>
        <dbReference type="ARBA" id="ARBA00004651"/>
    </source>
</evidence>
<sequence>MKIAESFRISWRSITGHKLRSSLTAIGVIIGIAAVIVFMVLGGAFEANIVQDFEEDQGDPGMWVNTQNTNQGFEIVPSPIYTETDIQTLESIDGVEFVAPEANLQASQLSFGDTLQTGGFGVQAVDVEQYSEEDMVKGEMYSSGNEAVLTQAMVDTLGGAVGPGDDVTINFEGGVSEEYVVTGIVEEGFGSGPDAAVFVSLVDHYNTTVETPRGTQEQAYSSLIISAEDASAVDSIKQEATEYFETDSDAKELKQEEQDIAVQTVDDAIDQITAVIDQLTVFIGGIAGISLVVGSIGIANIMIVSVTERTREIGVMKAVGARKRDIIQLFLVESTILGAVGAVLGVVLGLGLGFLAVTFIGWPMAYPVNWILIAVAVGLTVGILSGIYPAWRAAKVNPIEALRHE</sequence>
<gene>
    <name evidence="10" type="ORF">ACFQJ7_12660</name>
</gene>
<organism evidence="10 11">
    <name type="scientific">Halovenus rubra</name>
    <dbReference type="NCBI Taxonomy" id="869890"/>
    <lineage>
        <taxon>Archaea</taxon>
        <taxon>Methanobacteriati</taxon>
        <taxon>Methanobacteriota</taxon>
        <taxon>Stenosarchaea group</taxon>
        <taxon>Halobacteria</taxon>
        <taxon>Halobacteriales</taxon>
        <taxon>Haloarculaceae</taxon>
        <taxon>Halovenus</taxon>
    </lineage>
</organism>
<evidence type="ECO:0000313" key="10">
    <source>
        <dbReference type="EMBL" id="MFC7126864.1"/>
    </source>
</evidence>
<reference evidence="10 11" key="1">
    <citation type="journal article" date="2014" name="Int. J. Syst. Evol. Microbiol.">
        <title>Complete genome sequence of Corynebacterium casei LMG S-19264T (=DSM 44701T), isolated from a smear-ripened cheese.</title>
        <authorList>
            <consortium name="US DOE Joint Genome Institute (JGI-PGF)"/>
            <person name="Walter F."/>
            <person name="Albersmeier A."/>
            <person name="Kalinowski J."/>
            <person name="Ruckert C."/>
        </authorList>
    </citation>
    <scope>NUCLEOTIDE SEQUENCE [LARGE SCALE GENOMIC DNA]</scope>
    <source>
        <strain evidence="10 11">CGMCC 4.7215</strain>
    </source>
</reference>
<comment type="subcellular location">
    <subcellularLocation>
        <location evidence="1">Cell membrane</location>
        <topology evidence="1">Multi-pass membrane protein</topology>
    </subcellularLocation>
</comment>
<feature type="transmembrane region" description="Helical" evidence="7">
    <location>
        <begin position="368"/>
        <end position="391"/>
    </location>
</feature>
<feature type="transmembrane region" description="Helical" evidence="7">
    <location>
        <begin position="329"/>
        <end position="362"/>
    </location>
</feature>
<keyword evidence="3 7" id="KW-0812">Transmembrane</keyword>
<evidence type="ECO:0000256" key="5">
    <source>
        <dbReference type="ARBA" id="ARBA00023136"/>
    </source>
</evidence>
<dbReference type="Proteomes" id="UP001596414">
    <property type="component" value="Unassembled WGS sequence"/>
</dbReference>
<feature type="transmembrane region" description="Helical" evidence="7">
    <location>
        <begin position="21"/>
        <end position="45"/>
    </location>
</feature>
<accession>A0ABD5X8L5</accession>
<evidence type="ECO:0000259" key="9">
    <source>
        <dbReference type="Pfam" id="PF12704"/>
    </source>
</evidence>
<evidence type="ECO:0000256" key="4">
    <source>
        <dbReference type="ARBA" id="ARBA00022989"/>
    </source>
</evidence>
<dbReference type="PANTHER" id="PTHR30572">
    <property type="entry name" value="MEMBRANE COMPONENT OF TRANSPORTER-RELATED"/>
    <property type="match status" value="1"/>
</dbReference>
<dbReference type="RefSeq" id="WP_267637289.1">
    <property type="nucleotide sequence ID" value="NZ_JAODIY010000009.1"/>
</dbReference>
<feature type="domain" description="ABC3 transporter permease C-terminal" evidence="8">
    <location>
        <begin position="286"/>
        <end position="398"/>
    </location>
</feature>
<evidence type="ECO:0000256" key="6">
    <source>
        <dbReference type="ARBA" id="ARBA00038076"/>
    </source>
</evidence>
<dbReference type="GO" id="GO:0005886">
    <property type="term" value="C:plasma membrane"/>
    <property type="evidence" value="ECO:0007669"/>
    <property type="project" value="UniProtKB-SubCell"/>
</dbReference>
<keyword evidence="5 7" id="KW-0472">Membrane</keyword>
<comment type="caution">
    <text evidence="10">The sequence shown here is derived from an EMBL/GenBank/DDBJ whole genome shotgun (WGS) entry which is preliminary data.</text>
</comment>
<protein>
    <submittedName>
        <fullName evidence="10">ABC transporter permease</fullName>
    </submittedName>
</protein>
<proteinExistence type="inferred from homology"/>
<evidence type="ECO:0000256" key="2">
    <source>
        <dbReference type="ARBA" id="ARBA00022475"/>
    </source>
</evidence>
<keyword evidence="4 7" id="KW-1133">Transmembrane helix</keyword>
<keyword evidence="2" id="KW-1003">Cell membrane</keyword>
<name>A0ABD5X8L5_9EURY</name>
<dbReference type="Pfam" id="PF02687">
    <property type="entry name" value="FtsX"/>
    <property type="match status" value="1"/>
</dbReference>
<feature type="transmembrane region" description="Helical" evidence="7">
    <location>
        <begin position="281"/>
        <end position="308"/>
    </location>
</feature>
<evidence type="ECO:0000259" key="8">
    <source>
        <dbReference type="Pfam" id="PF02687"/>
    </source>
</evidence>
<feature type="domain" description="MacB-like periplasmic core" evidence="9">
    <location>
        <begin position="21"/>
        <end position="242"/>
    </location>
</feature>
<evidence type="ECO:0000256" key="7">
    <source>
        <dbReference type="SAM" id="Phobius"/>
    </source>
</evidence>
<dbReference type="Pfam" id="PF12704">
    <property type="entry name" value="MacB_PCD"/>
    <property type="match status" value="1"/>
</dbReference>
<dbReference type="AlphaFoldDB" id="A0ABD5X8L5"/>
<dbReference type="InterPro" id="IPR025857">
    <property type="entry name" value="MacB_PCD"/>
</dbReference>
<evidence type="ECO:0000313" key="11">
    <source>
        <dbReference type="Proteomes" id="UP001596414"/>
    </source>
</evidence>